<keyword evidence="2" id="KW-1185">Reference proteome</keyword>
<evidence type="ECO:0000313" key="1">
    <source>
        <dbReference type="EMBL" id="TQD76495.1"/>
    </source>
</evidence>
<dbReference type="EMBL" id="VIEB01001027">
    <property type="protein sequence ID" value="TQD76495.1"/>
    <property type="molecule type" value="Genomic_DNA"/>
</dbReference>
<protein>
    <recommendedName>
        <fullName evidence="3">TF-B3 domain-containing protein</fullName>
    </recommendedName>
</protein>
<dbReference type="AlphaFoldDB" id="A0A540KQI9"/>
<gene>
    <name evidence="1" type="ORF">C1H46_037986</name>
</gene>
<name>A0A540KQI9_MALBA</name>
<accession>A0A540KQI9</accession>
<reference evidence="1 2" key="1">
    <citation type="journal article" date="2019" name="G3 (Bethesda)">
        <title>Sequencing of a Wild Apple (Malus baccata) Genome Unravels the Differences Between Cultivated and Wild Apple Species Regarding Disease Resistance and Cold Tolerance.</title>
        <authorList>
            <person name="Chen X."/>
        </authorList>
    </citation>
    <scope>NUCLEOTIDE SEQUENCE [LARGE SCALE GENOMIC DNA]</scope>
    <source>
        <strain evidence="2">cv. Shandingzi</strain>
        <tissue evidence="1">Leaves</tissue>
    </source>
</reference>
<sequence>MAQVPQAMLNALNGCGMRPQQWRYIGELTFSADNISKDFLPLALLSTTEYLCGVDITEKLEVLFMGPSLVQERLTLRQLETHGFSLTYGWKQIVKKEGFVEGEKVHLWAFREEDEDLWFIMHNDDGF</sequence>
<organism evidence="1 2">
    <name type="scientific">Malus baccata</name>
    <name type="common">Siberian crab apple</name>
    <name type="synonym">Pyrus baccata</name>
    <dbReference type="NCBI Taxonomy" id="106549"/>
    <lineage>
        <taxon>Eukaryota</taxon>
        <taxon>Viridiplantae</taxon>
        <taxon>Streptophyta</taxon>
        <taxon>Embryophyta</taxon>
        <taxon>Tracheophyta</taxon>
        <taxon>Spermatophyta</taxon>
        <taxon>Magnoliopsida</taxon>
        <taxon>eudicotyledons</taxon>
        <taxon>Gunneridae</taxon>
        <taxon>Pentapetalae</taxon>
        <taxon>rosids</taxon>
        <taxon>fabids</taxon>
        <taxon>Rosales</taxon>
        <taxon>Rosaceae</taxon>
        <taxon>Amygdaloideae</taxon>
        <taxon>Maleae</taxon>
        <taxon>Malus</taxon>
    </lineage>
</organism>
<evidence type="ECO:0000313" key="2">
    <source>
        <dbReference type="Proteomes" id="UP000315295"/>
    </source>
</evidence>
<comment type="caution">
    <text evidence="1">The sequence shown here is derived from an EMBL/GenBank/DDBJ whole genome shotgun (WGS) entry which is preliminary data.</text>
</comment>
<dbReference type="Proteomes" id="UP000315295">
    <property type="component" value="Unassembled WGS sequence"/>
</dbReference>
<evidence type="ECO:0008006" key="3">
    <source>
        <dbReference type="Google" id="ProtNLM"/>
    </source>
</evidence>
<proteinExistence type="predicted"/>